<evidence type="ECO:0000313" key="13">
    <source>
        <dbReference type="Proteomes" id="UP001602058"/>
    </source>
</evidence>
<keyword evidence="3 9" id="KW-0378">Hydrolase</keyword>
<dbReference type="SMART" id="SM00382">
    <property type="entry name" value="AAA"/>
    <property type="match status" value="1"/>
</dbReference>
<evidence type="ECO:0000256" key="3">
    <source>
        <dbReference type="ARBA" id="ARBA00022801"/>
    </source>
</evidence>
<keyword evidence="1 9" id="KW-0806">Transcription termination</keyword>
<comment type="subunit">
    <text evidence="9">Homohexamer. The homohexamer assembles into an open ring structure.</text>
</comment>
<comment type="function">
    <text evidence="9">Facilitates transcription termination by a mechanism that involves Rho binding to the nascent RNA, activation of Rho's RNA-dependent ATPase activity, and release of the mRNA from the DNA template.</text>
</comment>
<evidence type="ECO:0000256" key="7">
    <source>
        <dbReference type="ARBA" id="ARBA00023015"/>
    </source>
</evidence>
<dbReference type="InterPro" id="IPR004665">
    <property type="entry name" value="Term_rho"/>
</dbReference>
<dbReference type="PANTHER" id="PTHR46425">
    <property type="entry name" value="TRANSCRIPTION TERMINATION FACTOR RHO"/>
    <property type="match status" value="1"/>
</dbReference>
<feature type="binding site" evidence="9">
    <location>
        <position position="167"/>
    </location>
    <ligand>
        <name>ATP</name>
        <dbReference type="ChEBI" id="CHEBI:30616"/>
    </ligand>
</feature>
<dbReference type="SUPFAM" id="SSF52540">
    <property type="entry name" value="P-loop containing nucleoside triphosphate hydrolases"/>
    <property type="match status" value="1"/>
</dbReference>
<name>A0ABW6UCM2_9ACTN</name>
<feature type="domain" description="Rho RNA-BD" evidence="11">
    <location>
        <begin position="14"/>
        <end position="81"/>
    </location>
</feature>
<evidence type="ECO:0000256" key="4">
    <source>
        <dbReference type="ARBA" id="ARBA00022806"/>
    </source>
</evidence>
<evidence type="ECO:0000313" key="12">
    <source>
        <dbReference type="EMBL" id="MFF4521185.1"/>
    </source>
</evidence>
<sequence length="380" mass="41480">MTTTLEAPPAQQLPVPVTGVLDITQGGHGYLRTGSCQSAPDDPQVPAALIRRYGLRKGDTVEGVRGPRRALIAIERINGRAPEELRGRPHFHDLTPLHPHDRLRLEHRASGLTGRVLDLIAPVGKGQRGLIVAPPKTGKTVLLQQLAAAIAGNHPECHLMVVLLDERPEEVTDMRRSVRGEVYASTFDRPPKQHIALAELVVERAKRLVEQGEDVVILLDSLTRLCRAHNNAAAAGGRTLSGGVDAAALHGPKRIFGAARRTEERGSLTILATALVETGSRADDFFFEELKSTGNMELRLDRSLAARRVFPAVDITPSGTRREELLLSAGELTAVRGLRRALRSRDGQERTYLETLLERMRATPDNAAFLRQVQPTLPAS</sequence>
<keyword evidence="5 9" id="KW-0067">ATP-binding</keyword>
<keyword evidence="13" id="KW-1185">Reference proteome</keyword>
<feature type="binding site" evidence="9">
    <location>
        <begin position="136"/>
        <end position="141"/>
    </location>
    <ligand>
        <name>ATP</name>
        <dbReference type="ChEBI" id="CHEBI:30616"/>
    </ligand>
</feature>
<dbReference type="Pfam" id="PF00006">
    <property type="entry name" value="ATP-synt_ab"/>
    <property type="match status" value="1"/>
</dbReference>
<keyword evidence="6 9" id="KW-0694">RNA-binding</keyword>
<dbReference type="PANTHER" id="PTHR46425:SF1">
    <property type="entry name" value="TRANSCRIPTION TERMINATION FACTOR RHO"/>
    <property type="match status" value="1"/>
</dbReference>
<evidence type="ECO:0000256" key="10">
    <source>
        <dbReference type="PROSITE-ProRule" id="PRU01203"/>
    </source>
</evidence>
<reference evidence="12 13" key="1">
    <citation type="submission" date="2024-10" db="EMBL/GenBank/DDBJ databases">
        <title>The Natural Products Discovery Center: Release of the First 8490 Sequenced Strains for Exploring Actinobacteria Biosynthetic Diversity.</title>
        <authorList>
            <person name="Kalkreuter E."/>
            <person name="Kautsar S.A."/>
            <person name="Yang D."/>
            <person name="Bader C.D."/>
            <person name="Teijaro C.N."/>
            <person name="Fluegel L."/>
            <person name="Davis C.M."/>
            <person name="Simpson J.R."/>
            <person name="Lauterbach L."/>
            <person name="Steele A.D."/>
            <person name="Gui C."/>
            <person name="Meng S."/>
            <person name="Li G."/>
            <person name="Viehrig K."/>
            <person name="Ye F."/>
            <person name="Su P."/>
            <person name="Kiefer A.F."/>
            <person name="Nichols A."/>
            <person name="Cepeda A.J."/>
            <person name="Yan W."/>
            <person name="Fan B."/>
            <person name="Jiang Y."/>
            <person name="Adhikari A."/>
            <person name="Zheng C.-J."/>
            <person name="Schuster L."/>
            <person name="Cowan T.M."/>
            <person name="Smanski M.J."/>
            <person name="Chevrette M.G."/>
            <person name="De Carvalho L.P.S."/>
            <person name="Shen B."/>
        </authorList>
    </citation>
    <scope>NUCLEOTIDE SEQUENCE [LARGE SCALE GENOMIC DNA]</scope>
    <source>
        <strain evidence="12 13">NPDC001390</strain>
    </source>
</reference>
<dbReference type="InterPro" id="IPR003593">
    <property type="entry name" value="AAA+_ATPase"/>
</dbReference>
<dbReference type="RefSeq" id="WP_387884294.1">
    <property type="nucleotide sequence ID" value="NZ_JBIAWJ010000002.1"/>
</dbReference>
<dbReference type="Proteomes" id="UP001602058">
    <property type="component" value="Unassembled WGS sequence"/>
</dbReference>
<proteinExistence type="inferred from homology"/>
<dbReference type="Gene3D" id="2.40.50.140">
    <property type="entry name" value="Nucleic acid-binding proteins"/>
    <property type="match status" value="1"/>
</dbReference>
<evidence type="ECO:0000259" key="11">
    <source>
        <dbReference type="PROSITE" id="PS51856"/>
    </source>
</evidence>
<gene>
    <name evidence="9 12" type="primary">rho</name>
    <name evidence="12" type="ORF">ACFY1D_06970</name>
</gene>
<accession>A0ABW6UCM2</accession>
<evidence type="ECO:0000256" key="2">
    <source>
        <dbReference type="ARBA" id="ARBA00022741"/>
    </source>
</evidence>
<dbReference type="CDD" id="cd01128">
    <property type="entry name" value="rho_factor_C"/>
    <property type="match status" value="1"/>
</dbReference>
<dbReference type="InterPro" id="IPR027417">
    <property type="entry name" value="P-loop_NTPase"/>
</dbReference>
<keyword evidence="2 9" id="KW-0547">Nucleotide-binding</keyword>
<evidence type="ECO:0000256" key="6">
    <source>
        <dbReference type="ARBA" id="ARBA00022884"/>
    </source>
</evidence>
<evidence type="ECO:0000256" key="5">
    <source>
        <dbReference type="ARBA" id="ARBA00022840"/>
    </source>
</evidence>
<feature type="binding site" evidence="9">
    <location>
        <begin position="124"/>
        <end position="129"/>
    </location>
    <ligand>
        <name>ATP</name>
        <dbReference type="ChEBI" id="CHEBI:30616"/>
    </ligand>
</feature>
<comment type="caution">
    <text evidence="9">Lacks conserved residue(s) required for the propagation of feature annotation.</text>
</comment>
<protein>
    <recommendedName>
        <fullName evidence="9">Transcription termination factor Rho</fullName>
        <ecNumber evidence="9">3.6.4.-</ecNumber>
    </recommendedName>
    <alternativeName>
        <fullName evidence="9">ATP-dependent helicase Rho</fullName>
    </alternativeName>
</protein>
<dbReference type="EC" id="3.6.4.-" evidence="9"/>
<dbReference type="GO" id="GO:0016787">
    <property type="term" value="F:hydrolase activity"/>
    <property type="evidence" value="ECO:0007669"/>
    <property type="project" value="UniProtKB-KW"/>
</dbReference>
<dbReference type="InterPro" id="IPR041703">
    <property type="entry name" value="Rho_factor_ATP-bd"/>
</dbReference>
<keyword evidence="4 9" id="KW-0347">Helicase</keyword>
<organism evidence="12 13">
    <name type="scientific">Streptomyces bluensis</name>
    <dbReference type="NCBI Taxonomy" id="33897"/>
    <lineage>
        <taxon>Bacteria</taxon>
        <taxon>Bacillati</taxon>
        <taxon>Actinomycetota</taxon>
        <taxon>Actinomycetes</taxon>
        <taxon>Kitasatosporales</taxon>
        <taxon>Streptomycetaceae</taxon>
        <taxon>Streptomyces</taxon>
    </lineage>
</organism>
<comment type="similarity">
    <text evidence="9 10">Belongs to the Rho family.</text>
</comment>
<comment type="caution">
    <text evidence="12">The sequence shown here is derived from an EMBL/GenBank/DDBJ whole genome shotgun (WGS) entry which is preliminary data.</text>
</comment>
<dbReference type="NCBIfam" id="NF006886">
    <property type="entry name" value="PRK09376.1"/>
    <property type="match status" value="1"/>
</dbReference>
<dbReference type="InterPro" id="IPR012340">
    <property type="entry name" value="NA-bd_OB-fold"/>
</dbReference>
<dbReference type="InterPro" id="IPR000194">
    <property type="entry name" value="ATPase_F1/V1/A1_a/bsu_nucl-bd"/>
</dbReference>
<keyword evidence="7 9" id="KW-0805">Transcription regulation</keyword>
<dbReference type="SUPFAM" id="SSF50249">
    <property type="entry name" value="Nucleic acid-binding proteins"/>
    <property type="match status" value="1"/>
</dbReference>
<dbReference type="Gene3D" id="3.40.50.300">
    <property type="entry name" value="P-loop containing nucleotide triphosphate hydrolases"/>
    <property type="match status" value="1"/>
</dbReference>
<dbReference type="InterPro" id="IPR011113">
    <property type="entry name" value="Rho_RNA-bd"/>
</dbReference>
<evidence type="ECO:0000256" key="9">
    <source>
        <dbReference type="HAMAP-Rule" id="MF_01884"/>
    </source>
</evidence>
<dbReference type="EMBL" id="JBIAWJ010000002">
    <property type="protein sequence ID" value="MFF4521185.1"/>
    <property type="molecule type" value="Genomic_DNA"/>
</dbReference>
<dbReference type="PROSITE" id="PS51856">
    <property type="entry name" value="RHO_RNA_BD"/>
    <property type="match status" value="1"/>
</dbReference>
<evidence type="ECO:0000256" key="8">
    <source>
        <dbReference type="ARBA" id="ARBA00023163"/>
    </source>
</evidence>
<dbReference type="HAMAP" id="MF_01884">
    <property type="entry name" value="Rho"/>
    <property type="match status" value="1"/>
</dbReference>
<evidence type="ECO:0000256" key="1">
    <source>
        <dbReference type="ARBA" id="ARBA00022472"/>
    </source>
</evidence>
<dbReference type="Pfam" id="PF07497">
    <property type="entry name" value="Rho_RNA_bind"/>
    <property type="match status" value="1"/>
</dbReference>
<keyword evidence="8 9" id="KW-0804">Transcription</keyword>